<organism evidence="2 3">
    <name type="scientific">Ascaris lumbricoides</name>
    <name type="common">Giant roundworm</name>
    <dbReference type="NCBI Taxonomy" id="6252"/>
    <lineage>
        <taxon>Eukaryota</taxon>
        <taxon>Metazoa</taxon>
        <taxon>Ecdysozoa</taxon>
        <taxon>Nematoda</taxon>
        <taxon>Chromadorea</taxon>
        <taxon>Rhabditida</taxon>
        <taxon>Spirurina</taxon>
        <taxon>Ascaridomorpha</taxon>
        <taxon>Ascaridoidea</taxon>
        <taxon>Ascarididae</taxon>
        <taxon>Ascaris</taxon>
    </lineage>
</organism>
<name>A0A0M3HJE6_ASCLU</name>
<keyword evidence="1" id="KW-0732">Signal</keyword>
<evidence type="ECO:0000313" key="3">
    <source>
        <dbReference type="WBParaSite" id="ALUE_0000164101-mRNA-1"/>
    </source>
</evidence>
<dbReference type="AlphaFoldDB" id="A0A0M3HJE6"/>
<feature type="signal peptide" evidence="1">
    <location>
        <begin position="1"/>
        <end position="19"/>
    </location>
</feature>
<evidence type="ECO:0000256" key="1">
    <source>
        <dbReference type="SAM" id="SignalP"/>
    </source>
</evidence>
<keyword evidence="2" id="KW-1185">Reference proteome</keyword>
<dbReference type="WBParaSite" id="ALUE_0000164101-mRNA-1">
    <property type="protein sequence ID" value="ALUE_0000164101-mRNA-1"/>
    <property type="gene ID" value="ALUE_0000164101"/>
</dbReference>
<reference evidence="3" key="1">
    <citation type="submission" date="2017-02" db="UniProtKB">
        <authorList>
            <consortium name="WormBaseParasite"/>
        </authorList>
    </citation>
    <scope>IDENTIFICATION</scope>
</reference>
<proteinExistence type="predicted"/>
<protein>
    <submittedName>
        <fullName evidence="3">Heme utilization protein</fullName>
    </submittedName>
</protein>
<accession>A0A0M3HJE6</accession>
<sequence length="71" mass="7686">MKYAFIMFYVIAFSARAHSIKGSVTSGAGKVTQTAMSGTKSVAHEVVTHTKSAAGEKYFSFVNFKFIIATE</sequence>
<feature type="chain" id="PRO_5005656167" evidence="1">
    <location>
        <begin position="20"/>
        <end position="71"/>
    </location>
</feature>
<evidence type="ECO:0000313" key="2">
    <source>
        <dbReference type="Proteomes" id="UP000036681"/>
    </source>
</evidence>
<dbReference type="Proteomes" id="UP000036681">
    <property type="component" value="Unplaced"/>
</dbReference>